<evidence type="ECO:0000313" key="4">
    <source>
        <dbReference type="Proteomes" id="UP000260644"/>
    </source>
</evidence>
<feature type="domain" description="DUF11" evidence="2">
    <location>
        <begin position="703"/>
        <end position="813"/>
    </location>
</feature>
<name>A0A3E1YFQ5_9BACT</name>
<reference evidence="3 4" key="1">
    <citation type="submission" date="2018-07" db="EMBL/GenBank/DDBJ databases">
        <title>Chitinophaga K2CV101002-2 sp. nov., isolated from a monsoon evergreen broad-leaved forest soil.</title>
        <authorList>
            <person name="Lv Y."/>
        </authorList>
    </citation>
    <scope>NUCLEOTIDE SEQUENCE [LARGE SCALE GENOMIC DNA]</scope>
    <source>
        <strain evidence="3 4">GDMCC 1.1288</strain>
    </source>
</reference>
<dbReference type="Gene3D" id="2.60.40.1170">
    <property type="entry name" value="Mu homology domain, subdomain B"/>
    <property type="match status" value="2"/>
</dbReference>
<feature type="domain" description="DUF11" evidence="2">
    <location>
        <begin position="1300"/>
        <end position="1412"/>
    </location>
</feature>
<evidence type="ECO:0000256" key="1">
    <source>
        <dbReference type="SAM" id="MobiDB-lite"/>
    </source>
</evidence>
<organism evidence="3 4">
    <name type="scientific">Chitinophaga silvatica</name>
    <dbReference type="NCBI Taxonomy" id="2282649"/>
    <lineage>
        <taxon>Bacteria</taxon>
        <taxon>Pseudomonadati</taxon>
        <taxon>Bacteroidota</taxon>
        <taxon>Chitinophagia</taxon>
        <taxon>Chitinophagales</taxon>
        <taxon>Chitinophagaceae</taxon>
        <taxon>Chitinophaga</taxon>
    </lineage>
</organism>
<feature type="domain" description="DUF11" evidence="2">
    <location>
        <begin position="1059"/>
        <end position="1169"/>
    </location>
</feature>
<dbReference type="PANTHER" id="PTHR34819">
    <property type="entry name" value="LARGE CYSTEINE-RICH PERIPLASMIC PROTEIN OMCB"/>
    <property type="match status" value="1"/>
</dbReference>
<dbReference type="InterPro" id="IPR001434">
    <property type="entry name" value="OmcB-like_DUF11"/>
</dbReference>
<dbReference type="Pfam" id="PF01345">
    <property type="entry name" value="DUF11"/>
    <property type="match status" value="12"/>
</dbReference>
<feature type="region of interest" description="Disordered" evidence="1">
    <location>
        <begin position="193"/>
        <end position="212"/>
    </location>
</feature>
<dbReference type="Proteomes" id="UP000260644">
    <property type="component" value="Unassembled WGS sequence"/>
</dbReference>
<feature type="domain" description="DUF11" evidence="2">
    <location>
        <begin position="1178"/>
        <end position="1291"/>
    </location>
</feature>
<feature type="non-terminal residue" evidence="3">
    <location>
        <position position="1576"/>
    </location>
</feature>
<evidence type="ECO:0000259" key="2">
    <source>
        <dbReference type="Pfam" id="PF01345"/>
    </source>
</evidence>
<feature type="domain" description="DUF11" evidence="2">
    <location>
        <begin position="1419"/>
        <end position="1529"/>
    </location>
</feature>
<feature type="compositionally biased region" description="Low complexity" evidence="1">
    <location>
        <begin position="554"/>
        <end position="573"/>
    </location>
</feature>
<dbReference type="RefSeq" id="WP_116973403.1">
    <property type="nucleotide sequence ID" value="NZ_QPMM01000001.1"/>
</dbReference>
<dbReference type="Gene3D" id="2.60.40.3080">
    <property type="match status" value="1"/>
</dbReference>
<protein>
    <submittedName>
        <fullName evidence="3">DUF11 domain-containing protein</fullName>
    </submittedName>
</protein>
<feature type="domain" description="DUF11" evidence="2">
    <location>
        <begin position="217"/>
        <end position="329"/>
    </location>
</feature>
<feature type="domain" description="DUF11" evidence="2">
    <location>
        <begin position="821"/>
        <end position="932"/>
    </location>
</feature>
<dbReference type="EMBL" id="QPMM01000001">
    <property type="protein sequence ID" value="RFS26209.1"/>
    <property type="molecule type" value="Genomic_DNA"/>
</dbReference>
<feature type="region of interest" description="Disordered" evidence="1">
    <location>
        <begin position="553"/>
        <end position="584"/>
    </location>
</feature>
<proteinExistence type="predicted"/>
<keyword evidence="4" id="KW-1185">Reference proteome</keyword>
<evidence type="ECO:0000313" key="3">
    <source>
        <dbReference type="EMBL" id="RFS26209.1"/>
    </source>
</evidence>
<sequence>MTKKIFLAIKYWLTAIILLCCITNIQAQSGTYKNITGVSGSASLGEIPVSDISFANYQFPMIGIALAASPAAIQNDGSYNITYTYTIKNYGGIPLSQVQVNSDLSETFNSPMTFTIQSRNFSGISGNNAFTGSGANTQLLAAGATLAPGATATVTVIINLKNNGQYGTFNATAISLAMAGTGAVRDTSVNGTNPDANGNGVPMDDISPTPVTISRPDIEVSKTTSNTSPYVGENVVFTITATNRGAGDAVNVDIAELPDNGFTLISATPSAGNYDPATKVWTLSRFNAGASATLTYTMLVNATGPYSNMASSNHPGDNNPGNNNASVTLTPKPSADVQITKTVDNANPDVLSIVTYTLSALNNGPSDADNVVVIDKLPNGLEPAAQLPAGMTYDPALRQFTWNLGTMPVNIAQTQTFKATVLEDIDRSNFNNTATITTTDHDPKLSNNSSSVNIIPKEAVDLSITKDVITTTNPIYPLDTVTFLIKVKNTGPNSCYDANATDLLSNGYTFISATSTQGSYTQNNGLWRVGTLLKDQEVTLTIVAKFTANVNYGNTATTSTTDNDSNPNNNSASITPPPVKPRTDLQVTITPSGTREVDNNITFTITVKNNGPSPSTGVILDNVFLPDGYSFVSKNQTDFKPGAGSWEIGDLAANASKTLTLVGKLLPDANSYDLHAHVSGNEDETTLVNNNAVTNLIISQVADLLVTKTIDNDKPQVGEQVNFTITVKNNGPSIANNIVVTENNPSGYKFNSTSQSTGSYDNGVWTVGTLSPGASATLQINATVLPDGNYTNTASGTLQEKDNNLNNNSASVTATVTQLTDLSITKTINNPNPDAGSNVQFTLTANNAGPSQATKVKVTDVLPTGYTYVSASPTGVYDNVSGIWTIGTLTKDQTISLIISATVKPTGNYTNSATITGNEKDTVPTNNSRNVTPVVRPVADLQITKSVNNNPADAGSDVKFTLKAENKGVSDATNVVVNDLLPDGFTFKSATPLNQYDQYTGVWTIGSLAANGVTNLTITATVKPNGNYENIATISGTEFDPVSTNDKSSVTVVRTPVADLSIKKDVDITNPDVGSPVTFTLTAKNLGVSDATGVKVTDALPNGYTLVDKETTTGSVSGNIWTIGNLSVNATATLTIKATVNASGTYKNTATIAGNEADRVTTNNSSSVTPAPVAVANLKVEKIIDKSTVYAGDQVKFTIKVTNNGPSTAANVVLTDLLKDGYTYLSHTQTGGTGNYNSVTGIWSAGNLTNGQIITLAITAKVKAGGDYNNIATVKSDTKDKDLTDNEASITAPTVIPAADLAIVKTVNNNTADAGSEVTFTLTATNNGPSTANGVVVNDLLPSGYSFGSATPASAYNASNGKWTIGTMSSGNIQTLTITATVNPEGNYTNTASITGSEHDPTTSNNSSNVTVTRIPVADLEVIKSVDHSTPDVGTNVVFTVKAINHGASKATGVTVNDVLQSGYSLVNTGATAGTYTNGIWTIGELEKDSAATLTITAKVLATGVYSNSATISGTEIDRKPSNNNSSVTPVPVPVANISIVKIISNSTPDAGSEVTFTITATNAGPSEATSVTATD</sequence>
<feature type="domain" description="DUF11" evidence="2">
    <location>
        <begin position="1538"/>
        <end position="1576"/>
    </location>
</feature>
<comment type="caution">
    <text evidence="3">The sequence shown here is derived from an EMBL/GenBank/DDBJ whole genome shotgun (WGS) entry which is preliminary data.</text>
</comment>
<dbReference type="NCBIfam" id="TIGR01451">
    <property type="entry name" value="B_ant_repeat"/>
    <property type="match status" value="12"/>
</dbReference>
<accession>A0A3E1YFQ5</accession>
<dbReference type="PANTHER" id="PTHR34819:SF3">
    <property type="entry name" value="CELL SURFACE PROTEIN"/>
    <property type="match status" value="1"/>
</dbReference>
<feature type="domain" description="DUF11" evidence="2">
    <location>
        <begin position="584"/>
        <end position="694"/>
    </location>
</feature>
<dbReference type="InterPro" id="IPR013783">
    <property type="entry name" value="Ig-like_fold"/>
</dbReference>
<feature type="domain" description="DUF11" evidence="2">
    <location>
        <begin position="940"/>
        <end position="1052"/>
    </location>
</feature>
<dbReference type="InterPro" id="IPR047589">
    <property type="entry name" value="DUF11_rpt"/>
</dbReference>
<gene>
    <name evidence="3" type="ORF">DVR12_00005</name>
</gene>
<feature type="domain" description="DUF11" evidence="2">
    <location>
        <begin position="461"/>
        <end position="575"/>
    </location>
</feature>
<dbReference type="Gene3D" id="2.60.40.10">
    <property type="entry name" value="Immunoglobulins"/>
    <property type="match status" value="6"/>
</dbReference>
<dbReference type="InterPro" id="IPR051172">
    <property type="entry name" value="Chlamydia_OmcB"/>
</dbReference>
<dbReference type="OrthoDB" id="9816593at2"/>
<feature type="domain" description="DUF11" evidence="2">
    <location>
        <begin position="336"/>
        <end position="454"/>
    </location>
</feature>